<reference evidence="3" key="1">
    <citation type="submission" date="2017-09" db="EMBL/GenBank/DDBJ databases">
        <authorList>
            <person name="Varghese N."/>
            <person name="Submissions S."/>
        </authorList>
    </citation>
    <scope>NUCLEOTIDE SEQUENCE [LARGE SCALE GENOMIC DNA]</scope>
    <source>
        <strain evidence="3">MSL47</strain>
    </source>
</reference>
<feature type="domain" description="AB hydrolase-1" evidence="1">
    <location>
        <begin position="32"/>
        <end position="228"/>
    </location>
</feature>
<dbReference type="Pfam" id="PF12697">
    <property type="entry name" value="Abhydrolase_6"/>
    <property type="match status" value="1"/>
</dbReference>
<protein>
    <recommendedName>
        <fullName evidence="1">AB hydrolase-1 domain-containing protein</fullName>
    </recommendedName>
</protein>
<dbReference type="Proteomes" id="UP000219573">
    <property type="component" value="Unassembled WGS sequence"/>
</dbReference>
<dbReference type="EMBL" id="OBDZ01000026">
    <property type="protein sequence ID" value="SNY39879.1"/>
    <property type="molecule type" value="Genomic_DNA"/>
</dbReference>
<proteinExistence type="predicted"/>
<dbReference type="RefSeq" id="WP_097018924.1">
    <property type="nucleotide sequence ID" value="NZ_OBDZ01000026.1"/>
</dbReference>
<dbReference type="InterPro" id="IPR029058">
    <property type="entry name" value="AB_hydrolase_fold"/>
</dbReference>
<dbReference type="SUPFAM" id="SSF53474">
    <property type="entry name" value="alpha/beta-Hydrolases"/>
    <property type="match status" value="1"/>
</dbReference>
<gene>
    <name evidence="2" type="ORF">SAMN06265827_12612</name>
</gene>
<keyword evidence="3" id="KW-1185">Reference proteome</keyword>
<dbReference type="AlphaFoldDB" id="A0A285HW12"/>
<sequence length="242" mass="27986">MKKIHKDYLQISNQNSQIPAILWGEKSNKILIAVHGNFSDKEDTIIAIMAEIAVAQGYQVLSFDLPGHGERVDGNDESFPQTCVSDLKAVYNYAKVLADDLSLFACSIGAYFSMLAYQQFQLKQSLFLSPVVNLEQIIEEMMKSFNISEERLRLEKRIELPIDHNLYWNYYSYIKKNPLSFLGQSPIVILYGSADNMTQWELISEFAKNYQAEVEVIENGEHYFHTEQQLDAFREWAEEKLF</sequence>
<evidence type="ECO:0000313" key="2">
    <source>
        <dbReference type="EMBL" id="SNY39879.1"/>
    </source>
</evidence>
<name>A0A285HW12_9FIRM</name>
<dbReference type="Gene3D" id="3.40.50.1820">
    <property type="entry name" value="alpha/beta hydrolase"/>
    <property type="match status" value="1"/>
</dbReference>
<evidence type="ECO:0000313" key="3">
    <source>
        <dbReference type="Proteomes" id="UP000219573"/>
    </source>
</evidence>
<dbReference type="InterPro" id="IPR000073">
    <property type="entry name" value="AB_hydrolase_1"/>
</dbReference>
<dbReference type="OrthoDB" id="358525at2"/>
<organism evidence="2 3">
    <name type="scientific">Orenia metallireducens</name>
    <dbReference type="NCBI Taxonomy" id="1413210"/>
    <lineage>
        <taxon>Bacteria</taxon>
        <taxon>Bacillati</taxon>
        <taxon>Bacillota</taxon>
        <taxon>Clostridia</taxon>
        <taxon>Halanaerobiales</taxon>
        <taxon>Halobacteroidaceae</taxon>
        <taxon>Orenia</taxon>
    </lineage>
</organism>
<accession>A0A285HW12</accession>
<evidence type="ECO:0000259" key="1">
    <source>
        <dbReference type="Pfam" id="PF12697"/>
    </source>
</evidence>